<evidence type="ECO:0000259" key="4">
    <source>
        <dbReference type="Pfam" id="PF02780"/>
    </source>
</evidence>
<proteinExistence type="predicted"/>
<organism evidence="5 6">
    <name type="scientific">Tectimicrobiota bacterium</name>
    <dbReference type="NCBI Taxonomy" id="2528274"/>
    <lineage>
        <taxon>Bacteria</taxon>
        <taxon>Pseudomonadati</taxon>
        <taxon>Nitrospinota/Tectimicrobiota group</taxon>
        <taxon>Candidatus Tectimicrobiota</taxon>
    </lineage>
</organism>
<name>A0A937VYD9_UNCTE</name>
<dbReference type="EMBL" id="VGLS01000111">
    <property type="protein sequence ID" value="MBM3223217.1"/>
    <property type="molecule type" value="Genomic_DNA"/>
</dbReference>
<dbReference type="Gene3D" id="3.40.50.920">
    <property type="match status" value="1"/>
</dbReference>
<dbReference type="Proteomes" id="UP000712673">
    <property type="component" value="Unassembled WGS sequence"/>
</dbReference>
<evidence type="ECO:0000256" key="3">
    <source>
        <dbReference type="ARBA" id="ARBA00023052"/>
    </source>
</evidence>
<comment type="caution">
    <text evidence="5">The sequence shown here is derived from an EMBL/GenBank/DDBJ whole genome shotgun (WGS) entry which is preliminary data.</text>
</comment>
<dbReference type="Pfam" id="PF02780">
    <property type="entry name" value="Transketolase_C"/>
    <property type="match status" value="1"/>
</dbReference>
<sequence>MPRWEHSRCGTRLYWAGSGGGRSLHGPAPGRQNTEALRASVRKTGRVVIVDEACITCSAAAEIAALLTEDAATFSALRKPPKRVCAPDVPIPYSPIMERFCLPDAARVVAGIRDVLG</sequence>
<accession>A0A937VYD9</accession>
<keyword evidence="3" id="KW-0786">Thiamine pyrophosphate</keyword>
<evidence type="ECO:0000313" key="6">
    <source>
        <dbReference type="Proteomes" id="UP000712673"/>
    </source>
</evidence>
<dbReference type="InterPro" id="IPR033248">
    <property type="entry name" value="Transketolase_C"/>
</dbReference>
<reference evidence="5" key="1">
    <citation type="submission" date="2019-03" db="EMBL/GenBank/DDBJ databases">
        <title>Lake Tanganyika Metagenome-Assembled Genomes (MAGs).</title>
        <authorList>
            <person name="Tran P."/>
        </authorList>
    </citation>
    <scope>NUCLEOTIDE SEQUENCE</scope>
    <source>
        <strain evidence="5">K_DeepCast_65m_m2_066</strain>
    </source>
</reference>
<dbReference type="PANTHER" id="PTHR43257">
    <property type="entry name" value="PYRUVATE DEHYDROGENASE E1 COMPONENT BETA SUBUNIT"/>
    <property type="match status" value="1"/>
</dbReference>
<dbReference type="InterPro" id="IPR009014">
    <property type="entry name" value="Transketo_C/PFOR_II"/>
</dbReference>
<gene>
    <name evidence="5" type="ORF">FJZ47_05350</name>
</gene>
<evidence type="ECO:0000256" key="1">
    <source>
        <dbReference type="ARBA" id="ARBA00001964"/>
    </source>
</evidence>
<dbReference type="PANTHER" id="PTHR43257:SF2">
    <property type="entry name" value="PYRUVATE DEHYDROGENASE E1 COMPONENT SUBUNIT BETA"/>
    <property type="match status" value="1"/>
</dbReference>
<feature type="domain" description="Transketolase C-terminal" evidence="4">
    <location>
        <begin position="35"/>
        <end position="108"/>
    </location>
</feature>
<dbReference type="GO" id="GO:0016491">
    <property type="term" value="F:oxidoreductase activity"/>
    <property type="evidence" value="ECO:0007669"/>
    <property type="project" value="UniProtKB-KW"/>
</dbReference>
<protein>
    <recommendedName>
        <fullName evidence="4">Transketolase C-terminal domain-containing protein</fullName>
    </recommendedName>
</protein>
<evidence type="ECO:0000256" key="2">
    <source>
        <dbReference type="ARBA" id="ARBA00023002"/>
    </source>
</evidence>
<dbReference type="AlphaFoldDB" id="A0A937VYD9"/>
<evidence type="ECO:0000313" key="5">
    <source>
        <dbReference type="EMBL" id="MBM3223217.1"/>
    </source>
</evidence>
<comment type="cofactor">
    <cofactor evidence="1">
        <name>thiamine diphosphate</name>
        <dbReference type="ChEBI" id="CHEBI:58937"/>
    </cofactor>
</comment>
<dbReference type="SUPFAM" id="SSF52922">
    <property type="entry name" value="TK C-terminal domain-like"/>
    <property type="match status" value="1"/>
</dbReference>
<keyword evidence="2" id="KW-0560">Oxidoreductase</keyword>